<dbReference type="InterPro" id="IPR025979">
    <property type="entry name" value="ChrR-like_cupin_dom"/>
</dbReference>
<dbReference type="CDD" id="cd20301">
    <property type="entry name" value="cupin_ChrR"/>
    <property type="match status" value="1"/>
</dbReference>
<dbReference type="RefSeq" id="WP_135441900.1">
    <property type="nucleotide sequence ID" value="NZ_SRLE01000005.1"/>
</dbReference>
<dbReference type="InterPro" id="IPR014710">
    <property type="entry name" value="RmlC-like_jellyroll"/>
</dbReference>
<dbReference type="Proteomes" id="UP000298050">
    <property type="component" value="Unassembled WGS sequence"/>
</dbReference>
<dbReference type="SUPFAM" id="SSF51182">
    <property type="entry name" value="RmlC-like cupins"/>
    <property type="match status" value="1"/>
</dbReference>
<dbReference type="Gene3D" id="1.10.10.1320">
    <property type="entry name" value="Anti-sigma factor, zinc-finger domain"/>
    <property type="match status" value="1"/>
</dbReference>
<dbReference type="OrthoDB" id="2988517at2"/>
<dbReference type="AlphaFoldDB" id="A0A4Z0M5W3"/>
<dbReference type="Pfam" id="PF12973">
    <property type="entry name" value="Cupin_7"/>
    <property type="match status" value="1"/>
</dbReference>
<evidence type="ECO:0000313" key="3">
    <source>
        <dbReference type="Proteomes" id="UP000298050"/>
    </source>
</evidence>
<dbReference type="NCBIfam" id="TIGR02451">
    <property type="entry name" value="anti_sig_ChrR"/>
    <property type="match status" value="1"/>
</dbReference>
<evidence type="ECO:0000313" key="2">
    <source>
        <dbReference type="EMBL" id="TGD74797.1"/>
    </source>
</evidence>
<organism evidence="2 3">
    <name type="scientific">Mangrovimicrobium sediminis</name>
    <dbReference type="NCBI Taxonomy" id="2562682"/>
    <lineage>
        <taxon>Bacteria</taxon>
        <taxon>Pseudomonadati</taxon>
        <taxon>Pseudomonadota</taxon>
        <taxon>Gammaproteobacteria</taxon>
        <taxon>Cellvibrionales</taxon>
        <taxon>Halieaceae</taxon>
        <taxon>Mangrovimicrobium</taxon>
    </lineage>
</organism>
<reference evidence="2 3" key="1">
    <citation type="submission" date="2019-04" db="EMBL/GenBank/DDBJ databases">
        <title>Taxonomy of novel Haliea sp. from mangrove soil of West Coast of India.</title>
        <authorList>
            <person name="Verma A."/>
            <person name="Kumar P."/>
            <person name="Krishnamurthi S."/>
        </authorList>
    </citation>
    <scope>NUCLEOTIDE SEQUENCE [LARGE SCALE GENOMIC DNA]</scope>
    <source>
        <strain evidence="2 3">SAOS-164</strain>
    </source>
</reference>
<dbReference type="InterPro" id="IPR012807">
    <property type="entry name" value="Anti-sigma_ChrR"/>
</dbReference>
<dbReference type="InterPro" id="IPR011051">
    <property type="entry name" value="RmlC_Cupin_sf"/>
</dbReference>
<dbReference type="Gene3D" id="2.60.120.10">
    <property type="entry name" value="Jelly Rolls"/>
    <property type="match status" value="1"/>
</dbReference>
<comment type="caution">
    <text evidence="2">The sequence shown here is derived from an EMBL/GenBank/DDBJ whole genome shotgun (WGS) entry which is preliminary data.</text>
</comment>
<accession>A0A4Z0M5W3</accession>
<protein>
    <submittedName>
        <fullName evidence="2">Transcriptional regulator</fullName>
    </submittedName>
</protein>
<dbReference type="EMBL" id="SRLE01000005">
    <property type="protein sequence ID" value="TGD74797.1"/>
    <property type="molecule type" value="Genomic_DNA"/>
</dbReference>
<keyword evidence="3" id="KW-1185">Reference proteome</keyword>
<name>A0A4Z0M5W3_9GAMM</name>
<feature type="domain" description="ChrR-like cupin" evidence="1">
    <location>
        <begin position="101"/>
        <end position="191"/>
    </location>
</feature>
<dbReference type="InterPro" id="IPR041916">
    <property type="entry name" value="Anti_sigma_zinc_sf"/>
</dbReference>
<sequence length="217" mass="24572">MVSHHPDTRLLNEHAAGALDLAPSVCVTLHLNYCEQCRRAHRQLRDLGAGLFDRLPPQAVSENLMDAVMARLDHEPEPLSYRATAAAEGCPPLVQRLMQRDYQDLDWRKIGSQVRICHLRTGDQDNEFALYHIRAGGRIPRHTHRGTELTLVLEGSFSDESGHYEAGDFLMRDGHNQHTPTATRDRDCICVGVLDAPVRFTDWRFRAANPFLRLNAC</sequence>
<gene>
    <name evidence="2" type="ORF">E4634_06245</name>
</gene>
<evidence type="ECO:0000259" key="1">
    <source>
        <dbReference type="Pfam" id="PF12973"/>
    </source>
</evidence>
<proteinExistence type="predicted"/>